<reference evidence="2 3" key="1">
    <citation type="submission" date="2021-04" db="EMBL/GenBank/DDBJ databases">
        <title>Draft genome sequence of Paenibacillus cisolokensis, LC2-13A.</title>
        <authorList>
            <person name="Uke A."/>
            <person name="Chhe C."/>
            <person name="Baramee S."/>
            <person name="Kosugi A."/>
        </authorList>
    </citation>
    <scope>NUCLEOTIDE SEQUENCE [LARGE SCALE GENOMIC DNA]</scope>
    <source>
        <strain evidence="2 3">LC2-13A</strain>
    </source>
</reference>
<sequence length="393" mass="44339">MQKRKRLYYDRTNMIVVSQLAYKLKDNARILFLNAILGAVVLTAASTVCVILGMNRDSLLYGTPYTIGYYEVGETSRLVADPEMIRQMIGQDGRQLAYEARAVAVPIHLDRYELRNGGVITLQSAAVAISGTDYNRLARTLGRETIALSQGESYLILPYYMNWYTPERVTGTADGRTFHYAVAGFSHRPVLPPIGPFTYTLVVRDEQYAQWLAATPQHERLAAYGFEIKDWKTAGETVDKIRQSIPEQYRTKQTMTSRVDDYAQMRQQTGQALLVGVFICAVFFIASGSLIYFKLFTELQDDLATFRALTRIGMTIGEIRRIAATQIGIQFLVPGLVGAVHTSFAMIPLGKIMHIDALRYAATILLIYFTLQAIYFAVTSRNYMRSIRRKLPV</sequence>
<feature type="transmembrane region" description="Helical" evidence="1">
    <location>
        <begin position="30"/>
        <end position="52"/>
    </location>
</feature>
<dbReference type="Proteomes" id="UP000680304">
    <property type="component" value="Unassembled WGS sequence"/>
</dbReference>
<evidence type="ECO:0000313" key="3">
    <source>
        <dbReference type="Proteomes" id="UP000680304"/>
    </source>
</evidence>
<keyword evidence="1" id="KW-0812">Transmembrane</keyword>
<feature type="transmembrane region" description="Helical" evidence="1">
    <location>
        <begin position="357"/>
        <end position="378"/>
    </location>
</feature>
<feature type="transmembrane region" description="Helical" evidence="1">
    <location>
        <begin position="272"/>
        <end position="293"/>
    </location>
</feature>
<dbReference type="InterPro" id="IPR052536">
    <property type="entry name" value="ABC-4_Integral_Memb_Prot"/>
</dbReference>
<evidence type="ECO:0008006" key="4">
    <source>
        <dbReference type="Google" id="ProtNLM"/>
    </source>
</evidence>
<organism evidence="2 3">
    <name type="scientific">Paenibacillus cisolokensis</name>
    <dbReference type="NCBI Taxonomy" id="1658519"/>
    <lineage>
        <taxon>Bacteria</taxon>
        <taxon>Bacillati</taxon>
        <taxon>Bacillota</taxon>
        <taxon>Bacilli</taxon>
        <taxon>Bacillales</taxon>
        <taxon>Paenibacillaceae</taxon>
        <taxon>Paenibacillus</taxon>
    </lineage>
</organism>
<evidence type="ECO:0000256" key="1">
    <source>
        <dbReference type="SAM" id="Phobius"/>
    </source>
</evidence>
<dbReference type="PANTHER" id="PTHR46795:SF1">
    <property type="entry name" value="ABC TRANSPORTER PERMEASE PROTEIN"/>
    <property type="match status" value="1"/>
</dbReference>
<name>A0ABQ4N9M9_9BACL</name>
<keyword evidence="1" id="KW-1133">Transmembrane helix</keyword>
<gene>
    <name evidence="2" type="ORF">PACILC2_34540</name>
</gene>
<evidence type="ECO:0000313" key="2">
    <source>
        <dbReference type="EMBL" id="GIQ64886.1"/>
    </source>
</evidence>
<comment type="caution">
    <text evidence="2">The sequence shown here is derived from an EMBL/GenBank/DDBJ whole genome shotgun (WGS) entry which is preliminary data.</text>
</comment>
<proteinExistence type="predicted"/>
<dbReference type="EMBL" id="BOVJ01000109">
    <property type="protein sequence ID" value="GIQ64886.1"/>
    <property type="molecule type" value="Genomic_DNA"/>
</dbReference>
<accession>A0ABQ4N9M9</accession>
<dbReference type="PANTHER" id="PTHR46795">
    <property type="entry name" value="ABC TRANSPORTER PERMEASE-RELATED-RELATED"/>
    <property type="match status" value="1"/>
</dbReference>
<dbReference type="RefSeq" id="WP_213529365.1">
    <property type="nucleotide sequence ID" value="NZ_BOVJ01000109.1"/>
</dbReference>
<keyword evidence="3" id="KW-1185">Reference proteome</keyword>
<protein>
    <recommendedName>
        <fullName evidence="4">ABC transporter permease</fullName>
    </recommendedName>
</protein>
<keyword evidence="1" id="KW-0472">Membrane</keyword>